<keyword evidence="1" id="KW-0812">Transmembrane</keyword>
<protein>
    <submittedName>
        <fullName evidence="2">Uncharacterized protein</fullName>
    </submittedName>
</protein>
<dbReference type="EMBL" id="WNTK01000001">
    <property type="protein sequence ID" value="KAG9493383.1"/>
    <property type="molecule type" value="Genomic_DNA"/>
</dbReference>
<feature type="transmembrane region" description="Helical" evidence="1">
    <location>
        <begin position="73"/>
        <end position="93"/>
    </location>
</feature>
<feature type="transmembrane region" description="Helical" evidence="1">
    <location>
        <begin position="47"/>
        <end position="67"/>
    </location>
</feature>
<evidence type="ECO:0000313" key="3">
    <source>
        <dbReference type="Proteomes" id="UP000770717"/>
    </source>
</evidence>
<proteinExistence type="predicted"/>
<dbReference type="Proteomes" id="UP000770717">
    <property type="component" value="Unassembled WGS sequence"/>
</dbReference>
<evidence type="ECO:0000256" key="1">
    <source>
        <dbReference type="SAM" id="Phobius"/>
    </source>
</evidence>
<dbReference type="AlphaFoldDB" id="A0A8J6KGV1"/>
<evidence type="ECO:0000313" key="2">
    <source>
        <dbReference type="EMBL" id="KAG9493383.1"/>
    </source>
</evidence>
<accession>A0A8J6KGV1</accession>
<gene>
    <name evidence="2" type="ORF">GDO78_001347</name>
</gene>
<name>A0A8J6KGV1_ELECQ</name>
<organism evidence="2 3">
    <name type="scientific">Eleutherodactylus coqui</name>
    <name type="common">Puerto Rican coqui</name>
    <dbReference type="NCBI Taxonomy" id="57060"/>
    <lineage>
        <taxon>Eukaryota</taxon>
        <taxon>Metazoa</taxon>
        <taxon>Chordata</taxon>
        <taxon>Craniata</taxon>
        <taxon>Vertebrata</taxon>
        <taxon>Euteleostomi</taxon>
        <taxon>Amphibia</taxon>
        <taxon>Batrachia</taxon>
        <taxon>Anura</taxon>
        <taxon>Neobatrachia</taxon>
        <taxon>Hyloidea</taxon>
        <taxon>Eleutherodactylidae</taxon>
        <taxon>Eleutherodactylinae</taxon>
        <taxon>Eleutherodactylus</taxon>
        <taxon>Eleutherodactylus</taxon>
    </lineage>
</organism>
<feature type="transmembrane region" description="Helical" evidence="1">
    <location>
        <begin position="6"/>
        <end position="26"/>
    </location>
</feature>
<keyword evidence="3" id="KW-1185">Reference proteome</keyword>
<comment type="caution">
    <text evidence="2">The sequence shown here is derived from an EMBL/GenBank/DDBJ whole genome shotgun (WGS) entry which is preliminary data.</text>
</comment>
<sequence length="96" mass="10834">MIQKAVNSISDFCTLGPFCIILYLILEHSSNVKAAQRDVKIMMALTLTCVFSSFLGISALYAISITYSYTITVYVPLCHNLRLLVISLLRFLLPWK</sequence>
<keyword evidence="1" id="KW-0472">Membrane</keyword>
<keyword evidence="1" id="KW-1133">Transmembrane helix</keyword>
<reference evidence="2" key="1">
    <citation type="thesis" date="2020" institute="ProQuest LLC" country="789 East Eisenhower Parkway, Ann Arbor, MI, USA">
        <title>Comparative Genomics and Chromosome Evolution.</title>
        <authorList>
            <person name="Mudd A.B."/>
        </authorList>
    </citation>
    <scope>NUCLEOTIDE SEQUENCE</scope>
    <source>
        <strain evidence="2">HN-11 Male</strain>
        <tissue evidence="2">Kidney and liver</tissue>
    </source>
</reference>